<dbReference type="Proteomes" id="UP001550044">
    <property type="component" value="Unassembled WGS sequence"/>
</dbReference>
<evidence type="ECO:0000256" key="6">
    <source>
        <dbReference type="ARBA" id="ARBA00038076"/>
    </source>
</evidence>
<sequence length="932" mass="96643">MTTRTGGPHITPQRPIAPWTRTRLRTAPGSALAFAALVLLTAFLAAAFPRAVDTNESSSLRQDLSGARPARSMLELTTPQPGLELPQPAREDALRPEVIAAAYRKVLPLLPAPVRADTTQSAYGVQTTEFLVGQEAWLPRPDGLPPEFTLAAQAGLAHHSTIRTGRLPTAPAGLTMRTRELEAAVTTATAEVMRMHVGSLVHIGTSDSRALAVRVTGIVDPVRPEGNYWSGDQILRNPGLSSKGGRPPLMYWNAGLLLAPEAAPALLGTLGEPQAYWRIAPDVTGLTAQQLPLLSDRVASLENGPELLRLKQAAGQHASLTTDMDDILASHMEMRSAVRPVVAVAAIGTGTVAAVTLAMTGGLSAARRGAELALLRARGGSLRGVGGRLLVESAVVALPASGVGLVAAILSVPEGRLEPAAVGVAAVAVLACVALPLCALALQRKPRLRAERADAVKARPGRRRTVAELSLLLLAVGAVVTLRRRGTSDSGDYLVSAGPVLVGLIAALVLARLYPLPLRWAARPAGRLRGAFGFLSLARAGRSSSATGVLPLLALLIALTTAAFGGAVLSGVADARDHAALRAVGADARISRPGPSGTGPLPNGLEQAVRDVHGVQVVAPVWIGPTFDLPRAHPVKGDLSPALVAVEPQSYARITRALGSDTYPDQARQESPGPKGAGVLNVIASPGVAETLGHEPQLIQLLGKDFTVRVVAVRSRMPGVVVPEFLLVDASKLRQRVATTVLLASGDELDVRVVQAAAHAGGADVDVQLRSEVRASFADSPLQTGTERIYAAAIAAGAGYAVLGLLLSLLQSAPERTALLARLRTMGLTRRQGRRLLLLEALPQAPVAALGGLLVGWATVWLLAPGVDLTQLALASVPGLASGADVSLRADAWSLALPALGVVALAGAVAAGQAWWAGRRGSITELRAGDMR</sequence>
<dbReference type="PANTHER" id="PTHR30572">
    <property type="entry name" value="MEMBRANE COMPONENT OF TRANSPORTER-RELATED"/>
    <property type="match status" value="1"/>
</dbReference>
<keyword evidence="10" id="KW-1185">Reference proteome</keyword>
<accession>A0ABV2UGP3</accession>
<organism evidence="9 10">
    <name type="scientific">Streptomyces sp. 900116325</name>
    <dbReference type="NCBI Taxonomy" id="3154295"/>
    <lineage>
        <taxon>Bacteria</taxon>
        <taxon>Bacillati</taxon>
        <taxon>Actinomycetota</taxon>
        <taxon>Actinomycetes</taxon>
        <taxon>Kitasatosporales</taxon>
        <taxon>Streptomycetaceae</taxon>
        <taxon>Streptomyces</taxon>
    </lineage>
</organism>
<proteinExistence type="inferred from homology"/>
<evidence type="ECO:0000259" key="8">
    <source>
        <dbReference type="Pfam" id="PF02687"/>
    </source>
</evidence>
<evidence type="ECO:0000256" key="3">
    <source>
        <dbReference type="ARBA" id="ARBA00022692"/>
    </source>
</evidence>
<feature type="transmembrane region" description="Helical" evidence="7">
    <location>
        <begin position="789"/>
        <end position="810"/>
    </location>
</feature>
<feature type="transmembrane region" description="Helical" evidence="7">
    <location>
        <begin position="494"/>
        <end position="514"/>
    </location>
</feature>
<evidence type="ECO:0000256" key="5">
    <source>
        <dbReference type="ARBA" id="ARBA00023136"/>
    </source>
</evidence>
<feature type="transmembrane region" description="Helical" evidence="7">
    <location>
        <begin position="422"/>
        <end position="442"/>
    </location>
</feature>
<keyword evidence="3 7" id="KW-0812">Transmembrane</keyword>
<protein>
    <submittedName>
        <fullName evidence="9">FtsX-like permease family protein</fullName>
    </submittedName>
</protein>
<feature type="domain" description="ABC3 transporter permease C-terminal" evidence="8">
    <location>
        <begin position="798"/>
        <end position="908"/>
    </location>
</feature>
<dbReference type="Pfam" id="PF02687">
    <property type="entry name" value="FtsX"/>
    <property type="match status" value="1"/>
</dbReference>
<evidence type="ECO:0000313" key="10">
    <source>
        <dbReference type="Proteomes" id="UP001550044"/>
    </source>
</evidence>
<reference evidence="9 10" key="1">
    <citation type="submission" date="2024-06" db="EMBL/GenBank/DDBJ databases">
        <title>The Natural Products Discovery Center: Release of the First 8490 Sequenced Strains for Exploring Actinobacteria Biosynthetic Diversity.</title>
        <authorList>
            <person name="Kalkreuter E."/>
            <person name="Kautsar S.A."/>
            <person name="Yang D."/>
            <person name="Bader C.D."/>
            <person name="Teijaro C.N."/>
            <person name="Fluegel L."/>
            <person name="Davis C.M."/>
            <person name="Simpson J.R."/>
            <person name="Lauterbach L."/>
            <person name="Steele A.D."/>
            <person name="Gui C."/>
            <person name="Meng S."/>
            <person name="Li G."/>
            <person name="Viehrig K."/>
            <person name="Ye F."/>
            <person name="Su P."/>
            <person name="Kiefer A.F."/>
            <person name="Nichols A."/>
            <person name="Cepeda A.J."/>
            <person name="Yan W."/>
            <person name="Fan B."/>
            <person name="Jiang Y."/>
            <person name="Adhikari A."/>
            <person name="Zheng C.-J."/>
            <person name="Schuster L."/>
            <person name="Cowan T.M."/>
            <person name="Smanski M.J."/>
            <person name="Chevrette M.G."/>
            <person name="De Carvalho L.P.S."/>
            <person name="Shen B."/>
        </authorList>
    </citation>
    <scope>NUCLEOTIDE SEQUENCE [LARGE SCALE GENOMIC DNA]</scope>
    <source>
        <strain evidence="9 10">NPDC005137</strain>
    </source>
</reference>
<keyword evidence="4 7" id="KW-1133">Transmembrane helix</keyword>
<dbReference type="InterPro" id="IPR050250">
    <property type="entry name" value="Macrolide_Exporter_MacB"/>
</dbReference>
<feature type="transmembrane region" description="Helical" evidence="7">
    <location>
        <begin position="387"/>
        <end position="410"/>
    </location>
</feature>
<feature type="transmembrane region" description="Helical" evidence="7">
    <location>
        <begin position="31"/>
        <end position="52"/>
    </location>
</feature>
<keyword evidence="5 7" id="KW-0472">Membrane</keyword>
<evidence type="ECO:0000256" key="2">
    <source>
        <dbReference type="ARBA" id="ARBA00022475"/>
    </source>
</evidence>
<dbReference type="EMBL" id="JBEXIP010000027">
    <property type="protein sequence ID" value="MET8436609.1"/>
    <property type="molecule type" value="Genomic_DNA"/>
</dbReference>
<feature type="transmembrane region" description="Helical" evidence="7">
    <location>
        <begin position="836"/>
        <end position="864"/>
    </location>
</feature>
<feature type="transmembrane region" description="Helical" evidence="7">
    <location>
        <begin position="549"/>
        <end position="573"/>
    </location>
</feature>
<evidence type="ECO:0000256" key="4">
    <source>
        <dbReference type="ARBA" id="ARBA00022989"/>
    </source>
</evidence>
<dbReference type="PANTHER" id="PTHR30572:SF4">
    <property type="entry name" value="ABC TRANSPORTER PERMEASE YTRF"/>
    <property type="match status" value="1"/>
</dbReference>
<gene>
    <name evidence="9" type="ORF">ABZV61_28295</name>
</gene>
<evidence type="ECO:0000256" key="7">
    <source>
        <dbReference type="SAM" id="Phobius"/>
    </source>
</evidence>
<evidence type="ECO:0000256" key="1">
    <source>
        <dbReference type="ARBA" id="ARBA00004651"/>
    </source>
</evidence>
<comment type="caution">
    <text evidence="9">The sequence shown here is derived from an EMBL/GenBank/DDBJ whole genome shotgun (WGS) entry which is preliminary data.</text>
</comment>
<dbReference type="InterPro" id="IPR003838">
    <property type="entry name" value="ABC3_permease_C"/>
</dbReference>
<comment type="similarity">
    <text evidence="6">Belongs to the ABC-4 integral membrane protein family.</text>
</comment>
<evidence type="ECO:0000313" key="9">
    <source>
        <dbReference type="EMBL" id="MET8436609.1"/>
    </source>
</evidence>
<comment type="subcellular location">
    <subcellularLocation>
        <location evidence="1">Cell membrane</location>
        <topology evidence="1">Multi-pass membrane protein</topology>
    </subcellularLocation>
</comment>
<feature type="transmembrane region" description="Helical" evidence="7">
    <location>
        <begin position="895"/>
        <end position="917"/>
    </location>
</feature>
<feature type="transmembrane region" description="Helical" evidence="7">
    <location>
        <begin position="465"/>
        <end position="482"/>
    </location>
</feature>
<keyword evidence="2" id="KW-1003">Cell membrane</keyword>
<name>A0ABV2UGP3_9ACTN</name>
<dbReference type="RefSeq" id="WP_356711505.1">
    <property type="nucleotide sequence ID" value="NZ_JBEXIP010000027.1"/>
</dbReference>
<feature type="transmembrane region" description="Helical" evidence="7">
    <location>
        <begin position="341"/>
        <end position="366"/>
    </location>
</feature>